<dbReference type="EMBL" id="JANBOJ010000431">
    <property type="protein sequence ID" value="KAJ1719292.1"/>
    <property type="molecule type" value="Genomic_DNA"/>
</dbReference>
<keyword evidence="9" id="KW-0496">Mitochondrion</keyword>
<keyword evidence="14" id="KW-1185">Reference proteome</keyword>
<proteinExistence type="inferred from homology"/>
<evidence type="ECO:0000313" key="14">
    <source>
        <dbReference type="Proteomes" id="UP001149813"/>
    </source>
</evidence>
<organism evidence="13 14">
    <name type="scientific">Coemansia erecta</name>
    <dbReference type="NCBI Taxonomy" id="147472"/>
    <lineage>
        <taxon>Eukaryota</taxon>
        <taxon>Fungi</taxon>
        <taxon>Fungi incertae sedis</taxon>
        <taxon>Zoopagomycota</taxon>
        <taxon>Kickxellomycotina</taxon>
        <taxon>Kickxellomycetes</taxon>
        <taxon>Kickxellales</taxon>
        <taxon>Kickxellaceae</taxon>
        <taxon>Coemansia</taxon>
    </lineage>
</organism>
<feature type="region of interest" description="Disordered" evidence="12">
    <location>
        <begin position="1"/>
        <end position="55"/>
    </location>
</feature>
<accession>A0A9W8CPY2</accession>
<evidence type="ECO:0000256" key="5">
    <source>
        <dbReference type="ARBA" id="ARBA00022787"/>
    </source>
</evidence>
<gene>
    <name evidence="13" type="primary">tom22</name>
    <name evidence="13" type="ORF">LPJ53_005915</name>
</gene>
<dbReference type="Proteomes" id="UP001149813">
    <property type="component" value="Unassembled WGS sequence"/>
</dbReference>
<evidence type="ECO:0000256" key="4">
    <source>
        <dbReference type="ARBA" id="ARBA00022692"/>
    </source>
</evidence>
<dbReference type="AlphaFoldDB" id="A0A9W8CPY2"/>
<protein>
    <submittedName>
        <fullName evidence="13">Mitochondrial import receptor subunit Tom22</fullName>
    </submittedName>
</protein>
<evidence type="ECO:0000256" key="8">
    <source>
        <dbReference type="ARBA" id="ARBA00023010"/>
    </source>
</evidence>
<dbReference type="CDD" id="cd22884">
    <property type="entry name" value="TOM22"/>
    <property type="match status" value="1"/>
</dbReference>
<dbReference type="PANTHER" id="PTHR12504">
    <property type="entry name" value="MITOCHONDRIAL IMPORT RECEPTOR SUBUNIT TOM22"/>
    <property type="match status" value="1"/>
</dbReference>
<evidence type="ECO:0000256" key="3">
    <source>
        <dbReference type="ARBA" id="ARBA00022448"/>
    </source>
</evidence>
<reference evidence="13" key="1">
    <citation type="submission" date="2022-07" db="EMBL/GenBank/DDBJ databases">
        <title>Phylogenomic reconstructions and comparative analyses of Kickxellomycotina fungi.</title>
        <authorList>
            <person name="Reynolds N.K."/>
            <person name="Stajich J.E."/>
            <person name="Barry K."/>
            <person name="Grigoriev I.V."/>
            <person name="Crous P."/>
            <person name="Smith M.E."/>
        </authorList>
    </citation>
    <scope>NUCLEOTIDE SEQUENCE</scope>
    <source>
        <strain evidence="13">NBRC 32514</strain>
    </source>
</reference>
<keyword evidence="6" id="KW-0653">Protein transport</keyword>
<evidence type="ECO:0000256" key="6">
    <source>
        <dbReference type="ARBA" id="ARBA00022927"/>
    </source>
</evidence>
<keyword evidence="4" id="KW-0812">Transmembrane</keyword>
<feature type="region of interest" description="Disordered" evidence="12">
    <location>
        <begin position="131"/>
        <end position="161"/>
    </location>
</feature>
<keyword evidence="8" id="KW-0811">Translocation</keyword>
<evidence type="ECO:0000256" key="7">
    <source>
        <dbReference type="ARBA" id="ARBA00022989"/>
    </source>
</evidence>
<dbReference type="OrthoDB" id="10016939at2759"/>
<name>A0A9W8CPY2_9FUNG</name>
<keyword evidence="10" id="KW-0472">Membrane</keyword>
<dbReference type="PANTHER" id="PTHR12504:SF0">
    <property type="entry name" value="MITOCHONDRIAL IMPORT RECEPTOR SUBUNIT TOM22 HOMOLOG"/>
    <property type="match status" value="1"/>
</dbReference>
<comment type="caution">
    <text evidence="13">The sequence shown here is derived from an EMBL/GenBank/DDBJ whole genome shotgun (WGS) entry which is preliminary data.</text>
</comment>
<comment type="similarity">
    <text evidence="2">Belongs to the Tom22 family.</text>
</comment>
<feature type="compositionally biased region" description="Low complexity" evidence="12">
    <location>
        <begin position="143"/>
        <end position="161"/>
    </location>
</feature>
<evidence type="ECO:0000256" key="1">
    <source>
        <dbReference type="ARBA" id="ARBA00004572"/>
    </source>
</evidence>
<dbReference type="GO" id="GO:0005741">
    <property type="term" value="C:mitochondrial outer membrane"/>
    <property type="evidence" value="ECO:0007669"/>
    <property type="project" value="UniProtKB-SubCell"/>
</dbReference>
<evidence type="ECO:0000256" key="9">
    <source>
        <dbReference type="ARBA" id="ARBA00023128"/>
    </source>
</evidence>
<keyword evidence="11 13" id="KW-0675">Receptor</keyword>
<dbReference type="InterPro" id="IPR005683">
    <property type="entry name" value="Tom22"/>
</dbReference>
<dbReference type="GO" id="GO:0006886">
    <property type="term" value="P:intracellular protein transport"/>
    <property type="evidence" value="ECO:0007669"/>
    <property type="project" value="InterPro"/>
</dbReference>
<evidence type="ECO:0000256" key="10">
    <source>
        <dbReference type="ARBA" id="ARBA00023136"/>
    </source>
</evidence>
<keyword evidence="3" id="KW-0813">Transport</keyword>
<evidence type="ECO:0000256" key="11">
    <source>
        <dbReference type="ARBA" id="ARBA00023170"/>
    </source>
</evidence>
<feature type="compositionally biased region" description="Acidic residues" evidence="12">
    <location>
        <begin position="39"/>
        <end position="55"/>
    </location>
</feature>
<evidence type="ECO:0000313" key="13">
    <source>
        <dbReference type="EMBL" id="KAJ1719292.1"/>
    </source>
</evidence>
<comment type="subcellular location">
    <subcellularLocation>
        <location evidence="1">Mitochondrion outer membrane</location>
        <topology evidence="1">Single-pass membrane protein</topology>
    </subcellularLocation>
</comment>
<dbReference type="Pfam" id="PF04281">
    <property type="entry name" value="Tom22"/>
    <property type="match status" value="1"/>
</dbReference>
<evidence type="ECO:0000256" key="12">
    <source>
        <dbReference type="SAM" id="MobiDB-lite"/>
    </source>
</evidence>
<keyword evidence="7" id="KW-1133">Transmembrane helix</keyword>
<keyword evidence="5" id="KW-1000">Mitochondrion outer membrane</keyword>
<evidence type="ECO:0000256" key="2">
    <source>
        <dbReference type="ARBA" id="ARBA00009874"/>
    </source>
</evidence>
<sequence>MVKLVEIEDNEGYDSDSQYTTDSEDARSVSAASERSGLDEEEDEDSDDYETDSDYDDYLDESLLERLSALKDIVPVEHRTRVSSAVSAVARWSGLGAGLVGKLAWVFTTSALLVVFPLAIESDREKMMQQWEAEQGGAGGAAAAGQMPQGHQQPYGGMMPGAPAGGAPGLAPGVVA</sequence>